<dbReference type="Pfam" id="PF00849">
    <property type="entry name" value="PseudoU_synth_2"/>
    <property type="match status" value="1"/>
</dbReference>
<feature type="compositionally biased region" description="Basic and acidic residues" evidence="7">
    <location>
        <begin position="262"/>
        <end position="281"/>
    </location>
</feature>
<dbReference type="InterPro" id="IPR020103">
    <property type="entry name" value="PsdUridine_synth_cat_dom_sf"/>
</dbReference>
<dbReference type="CDD" id="cd00165">
    <property type="entry name" value="S4"/>
    <property type="match status" value="1"/>
</dbReference>
<accession>A0ABU0M472</accession>
<dbReference type="PROSITE" id="PS01149">
    <property type="entry name" value="PSI_RSU"/>
    <property type="match status" value="1"/>
</dbReference>
<dbReference type="InterPro" id="IPR006145">
    <property type="entry name" value="PsdUridine_synth_RsuA/RluA"/>
</dbReference>
<dbReference type="GO" id="GO:0160139">
    <property type="term" value="F:23S rRNA pseudouridine(2605) synthase activity"/>
    <property type="evidence" value="ECO:0007669"/>
    <property type="project" value="UniProtKB-EC"/>
</dbReference>
<organism evidence="9 10">
    <name type="scientific">Kaistia geumhonensis</name>
    <dbReference type="NCBI Taxonomy" id="410839"/>
    <lineage>
        <taxon>Bacteria</taxon>
        <taxon>Pseudomonadati</taxon>
        <taxon>Pseudomonadota</taxon>
        <taxon>Alphaproteobacteria</taxon>
        <taxon>Hyphomicrobiales</taxon>
        <taxon>Kaistiaceae</taxon>
        <taxon>Kaistia</taxon>
    </lineage>
</organism>
<feature type="compositionally biased region" description="Low complexity" evidence="7">
    <location>
        <begin position="282"/>
        <end position="325"/>
    </location>
</feature>
<keyword evidence="10" id="KW-1185">Reference proteome</keyword>
<dbReference type="InterPro" id="IPR018496">
    <property type="entry name" value="PsdUridine_synth_RsuA/RluB_CS"/>
</dbReference>
<sequence>MKPPNKPPKRRIDDADADGEDGDRIAKVLARAGLCSRRDAERWIAEGRVAINGEVLTSPAVNVGPKDRVTVDDEPLPERERTRLWLYHKPRGLVTTARDPEGRPTVFDALPDHMPRVIAVGRLDINTEGLLLLTNDGGLARMLELPSTGWLRRYRARAWGEVNPPELERLKDGVTIDGMMYGAIDAMLERIQGSNVWITLALREGKNREVKNVLASLGLDVNRLIRVSYGPFQLGDLAEGEVVEIRGRVLRDQLGEKLMRDAGADFDAPLRERAPEREGRPAAKPVPKPAARSEGAPARPARPARSAEGAARTTARSRPASGRATAEADEAPRRRGRPISDQRRLAYEREEAAAEARAARSARRREDGEDGAKGGARGGSKSRGAAAKRGSAATGDRPARSGSPRPRAGGKTASESRTARDGKPFREGKPVREGKSLREGKPARDGKPATGRSGPARGGADKPGGGRPGERPGAGSKPRDNKSRDSKPRDGNPGGRPSGGRSGGGGGKGGPGRGGGGADRRR</sequence>
<comment type="similarity">
    <text evidence="2 6">Belongs to the pseudouridine synthase RsuA family.</text>
</comment>
<dbReference type="RefSeq" id="WP_266280552.1">
    <property type="nucleotide sequence ID" value="NZ_JAPKNF010000001.1"/>
</dbReference>
<dbReference type="EC" id="5.4.99.-" evidence="6"/>
<dbReference type="SUPFAM" id="SSF55120">
    <property type="entry name" value="Pseudouridine synthase"/>
    <property type="match status" value="1"/>
</dbReference>
<evidence type="ECO:0000256" key="7">
    <source>
        <dbReference type="SAM" id="MobiDB-lite"/>
    </source>
</evidence>
<dbReference type="InterPro" id="IPR050343">
    <property type="entry name" value="RsuA_PseudoU_synthase"/>
</dbReference>
<dbReference type="SMART" id="SM00363">
    <property type="entry name" value="S4"/>
    <property type="match status" value="1"/>
</dbReference>
<evidence type="ECO:0000256" key="2">
    <source>
        <dbReference type="ARBA" id="ARBA00008348"/>
    </source>
</evidence>
<comment type="catalytic activity">
    <reaction evidence="1">
        <text>a uridine in RNA = a pseudouridine in RNA</text>
        <dbReference type="Rhea" id="RHEA:48348"/>
        <dbReference type="Rhea" id="RHEA-COMP:12068"/>
        <dbReference type="Rhea" id="RHEA-COMP:12069"/>
        <dbReference type="ChEBI" id="CHEBI:65314"/>
        <dbReference type="ChEBI" id="CHEBI:65315"/>
    </reaction>
</comment>
<evidence type="ECO:0000256" key="4">
    <source>
        <dbReference type="ARBA" id="ARBA00023235"/>
    </source>
</evidence>
<dbReference type="NCBIfam" id="TIGR00093">
    <property type="entry name" value="pseudouridine synthase"/>
    <property type="match status" value="1"/>
</dbReference>
<evidence type="ECO:0000256" key="5">
    <source>
        <dbReference type="PROSITE-ProRule" id="PRU00182"/>
    </source>
</evidence>
<dbReference type="InterPro" id="IPR020094">
    <property type="entry name" value="TruA/RsuA/RluB/E/F_N"/>
</dbReference>
<feature type="compositionally biased region" description="Basic and acidic residues" evidence="7">
    <location>
        <begin position="330"/>
        <end position="372"/>
    </location>
</feature>
<protein>
    <recommendedName>
        <fullName evidence="6">Pseudouridine synthase</fullName>
        <ecNumber evidence="6">5.4.99.-</ecNumber>
    </recommendedName>
</protein>
<feature type="compositionally biased region" description="Low complexity" evidence="7">
    <location>
        <begin position="400"/>
        <end position="410"/>
    </location>
</feature>
<dbReference type="Gene3D" id="3.30.70.1560">
    <property type="entry name" value="Alpha-L RNA-binding motif"/>
    <property type="match status" value="1"/>
</dbReference>
<feature type="region of interest" description="Disordered" evidence="7">
    <location>
        <begin position="1"/>
        <end position="21"/>
    </location>
</feature>
<evidence type="ECO:0000313" key="9">
    <source>
        <dbReference type="EMBL" id="MDQ0515750.1"/>
    </source>
</evidence>
<feature type="region of interest" description="Disordered" evidence="7">
    <location>
        <begin position="262"/>
        <end position="522"/>
    </location>
</feature>
<name>A0ABU0M472_9HYPH</name>
<feature type="compositionally biased region" description="Gly residues" evidence="7">
    <location>
        <begin position="492"/>
        <end position="522"/>
    </location>
</feature>
<dbReference type="InterPro" id="IPR042092">
    <property type="entry name" value="PsdUridine_s_RsuA/RluB/E/F_cat"/>
</dbReference>
<proteinExistence type="inferred from homology"/>
<dbReference type="Pfam" id="PF01479">
    <property type="entry name" value="S4"/>
    <property type="match status" value="1"/>
</dbReference>
<dbReference type="PROSITE" id="PS50889">
    <property type="entry name" value="S4"/>
    <property type="match status" value="1"/>
</dbReference>
<dbReference type="Gene3D" id="3.10.290.10">
    <property type="entry name" value="RNA-binding S4 domain"/>
    <property type="match status" value="1"/>
</dbReference>
<dbReference type="InterPro" id="IPR000748">
    <property type="entry name" value="PsdUridine_synth_RsuA/RluB/E/F"/>
</dbReference>
<dbReference type="InterPro" id="IPR002942">
    <property type="entry name" value="S4_RNA-bd"/>
</dbReference>
<dbReference type="InterPro" id="IPR036986">
    <property type="entry name" value="S4_RNA-bd_sf"/>
</dbReference>
<evidence type="ECO:0000256" key="1">
    <source>
        <dbReference type="ARBA" id="ARBA00000073"/>
    </source>
</evidence>
<keyword evidence="3 5" id="KW-0694">RNA-binding</keyword>
<dbReference type="Proteomes" id="UP001223743">
    <property type="component" value="Unassembled WGS sequence"/>
</dbReference>
<feature type="compositionally biased region" description="Basic and acidic residues" evidence="7">
    <location>
        <begin position="477"/>
        <end position="490"/>
    </location>
</feature>
<evidence type="ECO:0000313" key="10">
    <source>
        <dbReference type="Proteomes" id="UP001223743"/>
    </source>
</evidence>
<feature type="compositionally biased region" description="Basic and acidic residues" evidence="7">
    <location>
        <begin position="417"/>
        <end position="447"/>
    </location>
</feature>
<dbReference type="Gene3D" id="3.30.70.580">
    <property type="entry name" value="Pseudouridine synthase I, catalytic domain, N-terminal subdomain"/>
    <property type="match status" value="1"/>
</dbReference>
<gene>
    <name evidence="9" type="ORF">QO015_001363</name>
</gene>
<dbReference type="SUPFAM" id="SSF55174">
    <property type="entry name" value="Alpha-L RNA-binding motif"/>
    <property type="match status" value="1"/>
</dbReference>
<evidence type="ECO:0000256" key="3">
    <source>
        <dbReference type="ARBA" id="ARBA00022884"/>
    </source>
</evidence>
<reference evidence="9 10" key="1">
    <citation type="submission" date="2023-07" db="EMBL/GenBank/DDBJ databases">
        <title>Genomic Encyclopedia of Type Strains, Phase IV (KMG-IV): sequencing the most valuable type-strain genomes for metagenomic binning, comparative biology and taxonomic classification.</title>
        <authorList>
            <person name="Goeker M."/>
        </authorList>
    </citation>
    <scope>NUCLEOTIDE SEQUENCE [LARGE SCALE GENOMIC DNA]</scope>
    <source>
        <strain evidence="9 10">B1-1</strain>
    </source>
</reference>
<feature type="domain" description="RNA-binding S4" evidence="8">
    <location>
        <begin position="23"/>
        <end position="80"/>
    </location>
</feature>
<evidence type="ECO:0000259" key="8">
    <source>
        <dbReference type="SMART" id="SM00363"/>
    </source>
</evidence>
<dbReference type="PANTHER" id="PTHR47683">
    <property type="entry name" value="PSEUDOURIDINE SYNTHASE FAMILY PROTEIN-RELATED"/>
    <property type="match status" value="1"/>
</dbReference>
<dbReference type="EMBL" id="JAUSWJ010000001">
    <property type="protein sequence ID" value="MDQ0515750.1"/>
    <property type="molecule type" value="Genomic_DNA"/>
</dbReference>
<comment type="caution">
    <text evidence="9">The sequence shown here is derived from an EMBL/GenBank/DDBJ whole genome shotgun (WGS) entry which is preliminary data.</text>
</comment>
<dbReference type="PANTHER" id="PTHR47683:SF3">
    <property type="entry name" value="RIBOSOMAL LARGE SUBUNIT PSEUDOURIDINE SYNTHASE B"/>
    <property type="match status" value="1"/>
</dbReference>
<evidence type="ECO:0000256" key="6">
    <source>
        <dbReference type="RuleBase" id="RU003887"/>
    </source>
</evidence>
<keyword evidence="4 6" id="KW-0413">Isomerase</keyword>
<feature type="compositionally biased region" description="Low complexity" evidence="7">
    <location>
        <begin position="382"/>
        <end position="393"/>
    </location>
</feature>